<dbReference type="KEGG" id="hro:HELRODRAFT_171604"/>
<keyword evidence="4" id="KW-1185">Reference proteome</keyword>
<evidence type="ECO:0008006" key="5">
    <source>
        <dbReference type="Google" id="ProtNLM"/>
    </source>
</evidence>
<evidence type="ECO:0000313" key="2">
    <source>
        <dbReference type="EMBL" id="ESO05246.1"/>
    </source>
</evidence>
<reference evidence="3" key="3">
    <citation type="submission" date="2015-06" db="UniProtKB">
        <authorList>
            <consortium name="EnsemblMetazoa"/>
        </authorList>
    </citation>
    <scope>IDENTIFICATION</scope>
</reference>
<dbReference type="Proteomes" id="UP000015101">
    <property type="component" value="Unassembled WGS sequence"/>
</dbReference>
<dbReference type="EMBL" id="AMQM01003904">
    <property type="status" value="NOT_ANNOTATED_CDS"/>
    <property type="molecule type" value="Genomic_DNA"/>
</dbReference>
<evidence type="ECO:0000313" key="3">
    <source>
        <dbReference type="EnsemblMetazoa" id="HelroP171604"/>
    </source>
</evidence>
<reference evidence="4" key="1">
    <citation type="submission" date="2012-12" db="EMBL/GenBank/DDBJ databases">
        <authorList>
            <person name="Hellsten U."/>
            <person name="Grimwood J."/>
            <person name="Chapman J.A."/>
            <person name="Shapiro H."/>
            <person name="Aerts A."/>
            <person name="Otillar R.P."/>
            <person name="Terry A.Y."/>
            <person name="Boore J.L."/>
            <person name="Simakov O."/>
            <person name="Marletaz F."/>
            <person name="Cho S.-J."/>
            <person name="Edsinger-Gonzales E."/>
            <person name="Havlak P."/>
            <person name="Kuo D.-H."/>
            <person name="Larsson T."/>
            <person name="Lv J."/>
            <person name="Arendt D."/>
            <person name="Savage R."/>
            <person name="Osoegawa K."/>
            <person name="de Jong P."/>
            <person name="Lindberg D.R."/>
            <person name="Seaver E.C."/>
            <person name="Weisblat D.A."/>
            <person name="Putnam N.H."/>
            <person name="Grigoriev I.V."/>
            <person name="Rokhsar D.S."/>
        </authorList>
    </citation>
    <scope>NUCLEOTIDE SEQUENCE</scope>
</reference>
<dbReference type="AlphaFoldDB" id="T1F4G2"/>
<dbReference type="RefSeq" id="XP_009016561.1">
    <property type="nucleotide sequence ID" value="XM_009018313.1"/>
</dbReference>
<gene>
    <name evidence="3" type="primary">20203711</name>
    <name evidence="2" type="ORF">HELRODRAFT_171604</name>
</gene>
<dbReference type="EMBL" id="AMQM01003903">
    <property type="status" value="NOT_ANNOTATED_CDS"/>
    <property type="molecule type" value="Genomic_DNA"/>
</dbReference>
<feature type="compositionally biased region" description="Polar residues" evidence="1">
    <location>
        <begin position="163"/>
        <end position="192"/>
    </location>
</feature>
<reference evidence="2 4" key="2">
    <citation type="journal article" date="2013" name="Nature">
        <title>Insights into bilaterian evolution from three spiralian genomes.</title>
        <authorList>
            <person name="Simakov O."/>
            <person name="Marletaz F."/>
            <person name="Cho S.J."/>
            <person name="Edsinger-Gonzales E."/>
            <person name="Havlak P."/>
            <person name="Hellsten U."/>
            <person name="Kuo D.H."/>
            <person name="Larsson T."/>
            <person name="Lv J."/>
            <person name="Arendt D."/>
            <person name="Savage R."/>
            <person name="Osoegawa K."/>
            <person name="de Jong P."/>
            <person name="Grimwood J."/>
            <person name="Chapman J.A."/>
            <person name="Shapiro H."/>
            <person name="Aerts A."/>
            <person name="Otillar R.P."/>
            <person name="Terry A.Y."/>
            <person name="Boore J.L."/>
            <person name="Grigoriev I.V."/>
            <person name="Lindberg D.R."/>
            <person name="Seaver E.C."/>
            <person name="Weisblat D.A."/>
            <person name="Putnam N.H."/>
            <person name="Rokhsar D.S."/>
        </authorList>
    </citation>
    <scope>NUCLEOTIDE SEQUENCE</scope>
</reference>
<sequence length="365" mass="41345">MADGRKIIISELLWFFNRYSDKFNDNDKFKSSVISFYTAAEFQDAHKVLLYELETLKKEKVKLSSKDNTRTEKANDIIEMFNLTSSEKIRDNLPLFAVIVIERLPNDSCQFDSISLVDKFSKIEKIIDDNNNICKKIWSSSLKNNNNNMVTNNSHRYASSVKFGTSKSNSTQPSKPPSSAITTEWGSKTNLINDDNFNKKPAKNNNTNDDNIKINSQSDDSDNDFKTVVNKNKKRKLTNMYTTAVKSNIRKCSGKSKLDLGFAANDPPVKKSILYVGNLTFCKTEGTILGIYRPPASSFDAFLRHLECILDRLKPTTDIYLVGDINVYLSKCTTQTGILLSDFSDHYPIFSFFNSTICPLSHLVS</sequence>
<feature type="compositionally biased region" description="Low complexity" evidence="1">
    <location>
        <begin position="203"/>
        <end position="215"/>
    </location>
</feature>
<dbReference type="HOGENOM" id="CLU_759258_0_0_1"/>
<accession>T1F4G2</accession>
<evidence type="ECO:0000256" key="1">
    <source>
        <dbReference type="SAM" id="MobiDB-lite"/>
    </source>
</evidence>
<name>T1F4G2_HELRO</name>
<dbReference type="EnsemblMetazoa" id="HelroT171604">
    <property type="protein sequence ID" value="HelroP171604"/>
    <property type="gene ID" value="HelroG171604"/>
</dbReference>
<dbReference type="GeneID" id="20203711"/>
<proteinExistence type="predicted"/>
<dbReference type="EMBL" id="KB096365">
    <property type="protein sequence ID" value="ESO05246.1"/>
    <property type="molecule type" value="Genomic_DNA"/>
</dbReference>
<feature type="region of interest" description="Disordered" evidence="1">
    <location>
        <begin position="163"/>
        <end position="225"/>
    </location>
</feature>
<evidence type="ECO:0000313" key="4">
    <source>
        <dbReference type="Proteomes" id="UP000015101"/>
    </source>
</evidence>
<organism evidence="3 4">
    <name type="scientific">Helobdella robusta</name>
    <name type="common">Californian leech</name>
    <dbReference type="NCBI Taxonomy" id="6412"/>
    <lineage>
        <taxon>Eukaryota</taxon>
        <taxon>Metazoa</taxon>
        <taxon>Spiralia</taxon>
        <taxon>Lophotrochozoa</taxon>
        <taxon>Annelida</taxon>
        <taxon>Clitellata</taxon>
        <taxon>Hirudinea</taxon>
        <taxon>Rhynchobdellida</taxon>
        <taxon>Glossiphoniidae</taxon>
        <taxon>Helobdella</taxon>
    </lineage>
</organism>
<dbReference type="OrthoDB" id="6154567at2759"/>
<dbReference type="CTD" id="20203711"/>
<dbReference type="InParanoid" id="T1F4G2"/>
<protein>
    <recommendedName>
        <fullName evidence="5">Endonuclease/exonuclease/phosphatase domain-containing protein</fullName>
    </recommendedName>
</protein>